<dbReference type="SUPFAM" id="SSF54862">
    <property type="entry name" value="4Fe-4S ferredoxins"/>
    <property type="match status" value="1"/>
</dbReference>
<keyword evidence="2" id="KW-0479">Metal-binding</keyword>
<evidence type="ECO:0000256" key="1">
    <source>
        <dbReference type="ARBA" id="ARBA00007118"/>
    </source>
</evidence>
<accession>A0A926EJY5</accession>
<proteinExistence type="inferred from homology"/>
<dbReference type="PANTHER" id="PTHR43673">
    <property type="entry name" value="NAD(P)H NITROREDUCTASE YDGI-RELATED"/>
    <property type="match status" value="1"/>
</dbReference>
<dbReference type="InterPro" id="IPR017896">
    <property type="entry name" value="4Fe4S_Fe-S-bd"/>
</dbReference>
<dbReference type="InterPro" id="IPR017900">
    <property type="entry name" value="4Fe4S_Fe_S_CS"/>
</dbReference>
<dbReference type="InterPro" id="IPR029479">
    <property type="entry name" value="Nitroreductase"/>
</dbReference>
<dbReference type="AlphaFoldDB" id="A0A926EJY5"/>
<dbReference type="RefSeq" id="WP_249332702.1">
    <property type="nucleotide sequence ID" value="NZ_JACRSY010000013.1"/>
</dbReference>
<dbReference type="GO" id="GO:0051536">
    <property type="term" value="F:iron-sulfur cluster binding"/>
    <property type="evidence" value="ECO:0007669"/>
    <property type="project" value="UniProtKB-KW"/>
</dbReference>
<keyword evidence="4" id="KW-0408">Iron</keyword>
<keyword evidence="5" id="KW-0411">Iron-sulfur</keyword>
<gene>
    <name evidence="7" type="ORF">H8718_09420</name>
</gene>
<dbReference type="PANTHER" id="PTHR43673:SF10">
    <property type="entry name" value="NADH DEHYDROGENASE_NAD(P)H NITROREDUCTASE XCC3605-RELATED"/>
    <property type="match status" value="1"/>
</dbReference>
<evidence type="ECO:0000313" key="7">
    <source>
        <dbReference type="EMBL" id="MBC8579747.1"/>
    </source>
</evidence>
<dbReference type="GO" id="GO:0046872">
    <property type="term" value="F:metal ion binding"/>
    <property type="evidence" value="ECO:0007669"/>
    <property type="project" value="UniProtKB-KW"/>
</dbReference>
<evidence type="ECO:0000313" key="8">
    <source>
        <dbReference type="Proteomes" id="UP000655830"/>
    </source>
</evidence>
<evidence type="ECO:0000259" key="6">
    <source>
        <dbReference type="PROSITE" id="PS51379"/>
    </source>
</evidence>
<protein>
    <submittedName>
        <fullName evidence="7">Nitroreductase family protein</fullName>
    </submittedName>
</protein>
<dbReference type="CDD" id="cd02143">
    <property type="entry name" value="nitroreductase_FeS-like"/>
    <property type="match status" value="1"/>
</dbReference>
<dbReference type="SUPFAM" id="SSF55469">
    <property type="entry name" value="FMN-dependent nitroreductase-like"/>
    <property type="match status" value="1"/>
</dbReference>
<dbReference type="InterPro" id="IPR000415">
    <property type="entry name" value="Nitroreductase-like"/>
</dbReference>
<organism evidence="7 8">
    <name type="scientific">Zhenhengia yiwuensis</name>
    <dbReference type="NCBI Taxonomy" id="2763666"/>
    <lineage>
        <taxon>Bacteria</taxon>
        <taxon>Bacillati</taxon>
        <taxon>Bacillota</taxon>
        <taxon>Clostridia</taxon>
        <taxon>Lachnospirales</taxon>
        <taxon>Lachnospiraceae</taxon>
        <taxon>Zhenhengia</taxon>
    </lineage>
</organism>
<keyword evidence="3" id="KW-0560">Oxidoreductase</keyword>
<dbReference type="EMBL" id="JACRSY010000013">
    <property type="protein sequence ID" value="MBC8579747.1"/>
    <property type="molecule type" value="Genomic_DNA"/>
</dbReference>
<dbReference type="GO" id="GO:0016491">
    <property type="term" value="F:oxidoreductase activity"/>
    <property type="evidence" value="ECO:0007669"/>
    <property type="project" value="UniProtKB-KW"/>
</dbReference>
<feature type="domain" description="4Fe-4S ferredoxin-type" evidence="6">
    <location>
        <begin position="1"/>
        <end position="28"/>
    </location>
</feature>
<dbReference type="Pfam" id="PF13237">
    <property type="entry name" value="Fer4_10"/>
    <property type="match status" value="1"/>
</dbReference>
<evidence type="ECO:0000256" key="4">
    <source>
        <dbReference type="ARBA" id="ARBA00023004"/>
    </source>
</evidence>
<dbReference type="Gene3D" id="3.40.109.10">
    <property type="entry name" value="NADH Oxidase"/>
    <property type="match status" value="1"/>
</dbReference>
<dbReference type="PROSITE" id="PS51379">
    <property type="entry name" value="4FE4S_FER_2"/>
    <property type="match status" value="2"/>
</dbReference>
<dbReference type="Gene3D" id="3.30.70.20">
    <property type="match status" value="1"/>
</dbReference>
<dbReference type="Pfam" id="PF00881">
    <property type="entry name" value="Nitroreductase"/>
    <property type="match status" value="1"/>
</dbReference>
<keyword evidence="8" id="KW-1185">Reference proteome</keyword>
<feature type="domain" description="4Fe-4S ferredoxin-type" evidence="6">
    <location>
        <begin position="29"/>
        <end position="58"/>
    </location>
</feature>
<evidence type="ECO:0000256" key="5">
    <source>
        <dbReference type="ARBA" id="ARBA00023014"/>
    </source>
</evidence>
<name>A0A926EJY5_9FIRM</name>
<comment type="similarity">
    <text evidence="1">Belongs to the nitroreductase family.</text>
</comment>
<dbReference type="Proteomes" id="UP000655830">
    <property type="component" value="Unassembled WGS sequence"/>
</dbReference>
<comment type="caution">
    <text evidence="7">The sequence shown here is derived from an EMBL/GenBank/DDBJ whole genome shotgun (WGS) entry which is preliminary data.</text>
</comment>
<reference evidence="7" key="1">
    <citation type="submission" date="2020-08" db="EMBL/GenBank/DDBJ databases">
        <title>Genome public.</title>
        <authorList>
            <person name="Liu C."/>
            <person name="Sun Q."/>
        </authorList>
    </citation>
    <scope>NUCLEOTIDE SEQUENCE</scope>
    <source>
        <strain evidence="7">NSJ-12</strain>
    </source>
</reference>
<evidence type="ECO:0000256" key="3">
    <source>
        <dbReference type="ARBA" id="ARBA00023002"/>
    </source>
</evidence>
<dbReference type="PROSITE" id="PS00198">
    <property type="entry name" value="4FE4S_FER_1"/>
    <property type="match status" value="1"/>
</dbReference>
<evidence type="ECO:0000256" key="2">
    <source>
        <dbReference type="ARBA" id="ARBA00022723"/>
    </source>
</evidence>
<sequence>MFIVNKETCVACESCIKDCPTRVISLKDGKADINNEGCIKCSHCIAICPVDAVSTNDYNMNEVIRYNKETFAVEADNLLNFIKFRRSVRRFKGQKVEVEKIQKIIEAGRFTQTSTNSQDVSYIVITEKLNELRELAYESLKKKGEAILANLTPETEHLKRYANMWIYSYNAYKQDPVANDKLFFNAPLVIMVTSPTPLNGGLASSNMELMTDALGLGTFFSGFLTHAAQGDKEILDLLGLKESRHIISCLVIGYPDVRYHRTVPRQDATVSWI</sequence>